<gene>
    <name evidence="1" type="ORF">HCY95_01402</name>
</gene>
<dbReference type="EMBL" id="CP050919">
    <property type="protein sequence ID" value="QIX58963.1"/>
    <property type="molecule type" value="Genomic_DNA"/>
</dbReference>
<organism evidence="1 2">
    <name type="scientific">Limosilactobacillus fermentum</name>
    <name type="common">Lactobacillus fermentum</name>
    <dbReference type="NCBI Taxonomy" id="1613"/>
    <lineage>
        <taxon>Bacteria</taxon>
        <taxon>Bacillati</taxon>
        <taxon>Bacillota</taxon>
        <taxon>Bacilli</taxon>
        <taxon>Lactobacillales</taxon>
        <taxon>Lactobacillaceae</taxon>
        <taxon>Limosilactobacillus</taxon>
    </lineage>
</organism>
<protein>
    <submittedName>
        <fullName evidence="1">Uncharacterized protein</fullName>
    </submittedName>
</protein>
<evidence type="ECO:0000313" key="2">
    <source>
        <dbReference type="Proteomes" id="UP000503169"/>
    </source>
</evidence>
<name>A0AAJ4GES5_LIMFE</name>
<accession>A0AAJ4GES5</accession>
<dbReference type="Proteomes" id="UP000503169">
    <property type="component" value="Chromosome"/>
</dbReference>
<sequence length="50" mass="5520">MIGTLLAILFALKVIGILHCGWLPLIIAGVCYEGLRFWVCIIKAMLETSD</sequence>
<evidence type="ECO:0000313" key="1">
    <source>
        <dbReference type="EMBL" id="QIX58963.1"/>
    </source>
</evidence>
<reference evidence="1 2" key="1">
    <citation type="submission" date="2020-04" db="EMBL/GenBank/DDBJ databases">
        <title>Novel strain L. Fermentum HFD1 producer antibacterial peptides.</title>
        <authorList>
            <person name="Ozhegov G.D."/>
            <person name="Pavlova A.S."/>
            <person name="Zhuravleva D.E."/>
            <person name="Gogoleva N.V."/>
            <person name="Shagimardanova E.I."/>
            <person name="Markelova M.I."/>
            <person name="Yarullina D.R."/>
            <person name="Kayumov A.R."/>
        </authorList>
    </citation>
    <scope>NUCLEOTIDE SEQUENCE [LARGE SCALE GENOMIC DNA]</scope>
    <source>
        <strain evidence="1 2">HFD1</strain>
    </source>
</reference>
<dbReference type="AlphaFoldDB" id="A0AAJ4GES5"/>
<proteinExistence type="predicted"/>